<dbReference type="AlphaFoldDB" id="A0A068S789"/>
<evidence type="ECO:0000313" key="2">
    <source>
        <dbReference type="EMBL" id="CDH58139.1"/>
    </source>
</evidence>
<name>A0A068S789_9FUNG</name>
<keyword evidence="3" id="KW-1185">Reference proteome</keyword>
<dbReference type="Proteomes" id="UP000027586">
    <property type="component" value="Unassembled WGS sequence"/>
</dbReference>
<dbReference type="OrthoDB" id="2262979at2759"/>
<proteinExistence type="predicted"/>
<dbReference type="PANTHER" id="PTHR24148:SF64">
    <property type="entry name" value="HETEROKARYON INCOMPATIBILITY DOMAIN-CONTAINING PROTEIN"/>
    <property type="match status" value="1"/>
</dbReference>
<dbReference type="InterPro" id="IPR010730">
    <property type="entry name" value="HET"/>
</dbReference>
<evidence type="ECO:0000259" key="1">
    <source>
        <dbReference type="Pfam" id="PF06985"/>
    </source>
</evidence>
<dbReference type="Pfam" id="PF06985">
    <property type="entry name" value="HET"/>
    <property type="match status" value="1"/>
</dbReference>
<accession>A0A068S789</accession>
<sequence>MTCNTNEYRDPNKISINVGAHKGYHYKRFFEQGLNALLADPHLLLLYVPENGTKMQVIRPASNPHHIERIMKMMNDETKEIPSFYYALSHVWGISDSNRHLWTDIGNYVDDEEGNPVDPVSMRPEKRDPLLALLKDHPGSYWWIDVLCARTDTPLDIMGDIYSCCYECIVMIDCNPGLIPQLCAMMDVDEAFPNYAWVLENRNLDDLLPYKQLYDNKYPQMVDFLYALMQSQWWKRVWTWQEMALPVGGVRLMAETGTHQPLCNTITVDDLGRFYNAVFVMNEYEYNRQLQESKQCTEWLNVRSVLHWLFDIFRARRSNNQRIKKKKNARIFYFLICSLGKSTRRCMDPVDYVYGVLGMFHFKIPRMNDPKMVWQLFLSELDNYMMDFKDKKFSWGRITGISDNAYQIDLLKATNMADVYNDLLVVVEDGNQ</sequence>
<comment type="caution">
    <text evidence="2">The sequence shown here is derived from an EMBL/GenBank/DDBJ whole genome shotgun (WGS) entry which is preliminary data.</text>
</comment>
<dbReference type="InterPro" id="IPR052895">
    <property type="entry name" value="HetReg/Transcr_Mod"/>
</dbReference>
<reference evidence="2" key="1">
    <citation type="submission" date="2013-08" db="EMBL/GenBank/DDBJ databases">
        <title>Gene expansion shapes genome architecture in the human pathogen Lichtheimia corymbifera: an evolutionary genomics analysis in the ancient terrestrial Mucorales (Mucoromycotina).</title>
        <authorList>
            <person name="Schwartze V.U."/>
            <person name="Winter S."/>
            <person name="Shelest E."/>
            <person name="Marcet-Houben M."/>
            <person name="Horn F."/>
            <person name="Wehner S."/>
            <person name="Hoffmann K."/>
            <person name="Riege K."/>
            <person name="Sammeth M."/>
            <person name="Nowrousian M."/>
            <person name="Valiante V."/>
            <person name="Linde J."/>
            <person name="Jacobsen I.D."/>
            <person name="Marz M."/>
            <person name="Brakhage A.A."/>
            <person name="Gabaldon T."/>
            <person name="Bocker S."/>
            <person name="Voigt K."/>
        </authorList>
    </citation>
    <scope>NUCLEOTIDE SEQUENCE [LARGE SCALE GENOMIC DNA]</scope>
    <source>
        <strain evidence="2">FSU 9682</strain>
    </source>
</reference>
<organism evidence="2 3">
    <name type="scientific">Lichtheimia corymbifera JMRC:FSU:9682</name>
    <dbReference type="NCBI Taxonomy" id="1263082"/>
    <lineage>
        <taxon>Eukaryota</taxon>
        <taxon>Fungi</taxon>
        <taxon>Fungi incertae sedis</taxon>
        <taxon>Mucoromycota</taxon>
        <taxon>Mucoromycotina</taxon>
        <taxon>Mucoromycetes</taxon>
        <taxon>Mucorales</taxon>
        <taxon>Lichtheimiaceae</taxon>
        <taxon>Lichtheimia</taxon>
    </lineage>
</organism>
<feature type="domain" description="Heterokaryon incompatibility" evidence="1">
    <location>
        <begin position="85"/>
        <end position="242"/>
    </location>
</feature>
<dbReference type="PANTHER" id="PTHR24148">
    <property type="entry name" value="ANKYRIN REPEAT DOMAIN-CONTAINING PROTEIN 39 HOMOLOG-RELATED"/>
    <property type="match status" value="1"/>
</dbReference>
<dbReference type="VEuPathDB" id="FungiDB:LCOR_09016.1"/>
<gene>
    <name evidence="2" type="ORF">LCOR_09016.1</name>
</gene>
<protein>
    <recommendedName>
        <fullName evidence="1">Heterokaryon incompatibility domain-containing protein</fullName>
    </recommendedName>
</protein>
<dbReference type="EMBL" id="CBTN010000053">
    <property type="protein sequence ID" value="CDH58139.1"/>
    <property type="molecule type" value="Genomic_DNA"/>
</dbReference>
<evidence type="ECO:0000313" key="3">
    <source>
        <dbReference type="Proteomes" id="UP000027586"/>
    </source>
</evidence>